<accession>A0A941HZ44</accession>
<name>A0A941HZ44_9MICO</name>
<reference evidence="2" key="1">
    <citation type="submission" date="2021-04" db="EMBL/GenBank/DDBJ databases">
        <title>Phycicoccus avicenniae sp. nov., a novel endophytic actinomycetes isolated from branch of Avicennia mariana.</title>
        <authorList>
            <person name="Tuo L."/>
        </authorList>
    </citation>
    <scope>NUCLEOTIDE SEQUENCE</scope>
    <source>
        <strain evidence="2">BSK3Z-2</strain>
    </source>
</reference>
<feature type="transmembrane region" description="Helical" evidence="1">
    <location>
        <begin position="92"/>
        <end position="112"/>
    </location>
</feature>
<feature type="transmembrane region" description="Helical" evidence="1">
    <location>
        <begin position="21"/>
        <end position="43"/>
    </location>
</feature>
<sequence length="144" mass="14257">MSTITPTAEVAPRPVPTVSTLVAVVVRAAVVALVANIVLQTIARIAGVETVVVPPGAAAVTVAPVSVVTMTVVPLVVGGAVLLVASRISAAAVTALPWIGVVLGVGTALMPLSMGGDLAGRLVLAAMHVVVGVAWFVSVRRSQG</sequence>
<dbReference type="Proteomes" id="UP000677016">
    <property type="component" value="Unassembled WGS sequence"/>
</dbReference>
<proteinExistence type="predicted"/>
<keyword evidence="1" id="KW-1133">Transmembrane helix</keyword>
<feature type="transmembrane region" description="Helical" evidence="1">
    <location>
        <begin position="118"/>
        <end position="137"/>
    </location>
</feature>
<comment type="caution">
    <text evidence="2">The sequence shown here is derived from an EMBL/GenBank/DDBJ whole genome shotgun (WGS) entry which is preliminary data.</text>
</comment>
<protein>
    <submittedName>
        <fullName evidence="2">Uncharacterized protein</fullName>
    </submittedName>
</protein>
<dbReference type="InterPro" id="IPR045713">
    <property type="entry name" value="DUF6069"/>
</dbReference>
<dbReference type="RefSeq" id="WP_211601688.1">
    <property type="nucleotide sequence ID" value="NZ_JAGSNF010000004.1"/>
</dbReference>
<dbReference type="AlphaFoldDB" id="A0A941HZ44"/>
<evidence type="ECO:0000313" key="3">
    <source>
        <dbReference type="Proteomes" id="UP000677016"/>
    </source>
</evidence>
<evidence type="ECO:0000313" key="2">
    <source>
        <dbReference type="EMBL" id="MBR7742520.1"/>
    </source>
</evidence>
<dbReference type="EMBL" id="JAGSNF010000004">
    <property type="protein sequence ID" value="MBR7742520.1"/>
    <property type="molecule type" value="Genomic_DNA"/>
</dbReference>
<keyword evidence="1" id="KW-0812">Transmembrane</keyword>
<gene>
    <name evidence="2" type="ORF">KC207_04360</name>
</gene>
<feature type="transmembrane region" description="Helical" evidence="1">
    <location>
        <begin position="63"/>
        <end position="85"/>
    </location>
</feature>
<dbReference type="Pfam" id="PF19545">
    <property type="entry name" value="DUF6069"/>
    <property type="match status" value="1"/>
</dbReference>
<organism evidence="2 3">
    <name type="scientific">Phycicoccus avicenniae</name>
    <dbReference type="NCBI Taxonomy" id="2828860"/>
    <lineage>
        <taxon>Bacteria</taxon>
        <taxon>Bacillati</taxon>
        <taxon>Actinomycetota</taxon>
        <taxon>Actinomycetes</taxon>
        <taxon>Micrococcales</taxon>
        <taxon>Intrasporangiaceae</taxon>
        <taxon>Phycicoccus</taxon>
    </lineage>
</organism>
<evidence type="ECO:0000256" key="1">
    <source>
        <dbReference type="SAM" id="Phobius"/>
    </source>
</evidence>
<keyword evidence="1" id="KW-0472">Membrane</keyword>
<keyword evidence="3" id="KW-1185">Reference proteome</keyword>